<sequence>MFKVNASTYAKIPKTRIYARAAYRLYMLTGILHLVSSYFGYEDGLVKPLEIAFTWSYALGLPLLAAEVCCANGVFSGIATLHILIPTATLIIYHYDVSQLDVYLLGVSHGYSMLAMVACGILTNRITPYGVTLVYYFTLYRVDPKAAIDPTFLEMNWIVEQRGSEVSLLKSNHLNRLVAKLYSDFYTSDIIIASPLALRMLIGSEGERNRQFDFLASIEVLVMDLTHVMVMQNWEHVLHVINHLHLQPKDSHGTDLSRVRMWALNGCSRYYMQSMVFSSCPMPEITALFNSKFANFAGKVTVVNPVMSGSMSQVALQVPQVFHHVKSATVSQAVDDRFETFISDILPQYKDTSMKHTLIYVPSYFDFVRLRNYLKKQEYKFVHICEYTEEKKIIRARNKIFHGETQILLYTERFHFYRRLKLRGIQNIIFYQPPAFPNFYSELCNFLQDVNKIKNVESEGEAVMTVNVLYTKFDVTQVAAIVGTDRATRMLASDKPTHMFMTDT</sequence>
<dbReference type="PANTHER" id="PTHR12933:SF0">
    <property type="entry name" value="U3 SMALL NUCLEOLAR RNA-ASSOCIATED PROTEIN 25 HOMOLOG"/>
    <property type="match status" value="1"/>
</dbReference>
<feature type="transmembrane region" description="Helical" evidence="6">
    <location>
        <begin position="61"/>
        <end position="93"/>
    </location>
</feature>
<comment type="similarity">
    <text evidence="2">Belongs to the UTP25 family.</text>
</comment>
<evidence type="ECO:0000256" key="4">
    <source>
        <dbReference type="ARBA" id="ARBA00024421"/>
    </source>
</evidence>
<dbReference type="GO" id="GO:0000462">
    <property type="term" value="P:maturation of SSU-rRNA from tricistronic rRNA transcript (SSU-rRNA, 5.8S rRNA, LSU-rRNA)"/>
    <property type="evidence" value="ECO:0007669"/>
    <property type="project" value="TreeGrafter"/>
</dbReference>
<evidence type="ECO:0000256" key="3">
    <source>
        <dbReference type="ARBA" id="ARBA00023242"/>
    </source>
</evidence>
<evidence type="ECO:0000259" key="7">
    <source>
        <dbReference type="Pfam" id="PF06862"/>
    </source>
</evidence>
<feature type="domain" description="UTP25 C-terminal" evidence="7">
    <location>
        <begin position="310"/>
        <end position="500"/>
    </location>
</feature>
<dbReference type="GO" id="GO:0019843">
    <property type="term" value="F:rRNA binding"/>
    <property type="evidence" value="ECO:0007669"/>
    <property type="project" value="TreeGrafter"/>
</dbReference>
<reference evidence="9" key="1">
    <citation type="journal article" date="2021" name="Mol. Ecol. Resour.">
        <title>Apolygus lucorum genome provides insights into omnivorousness and mesophyll feeding.</title>
        <authorList>
            <person name="Liu Y."/>
            <person name="Liu H."/>
            <person name="Wang H."/>
            <person name="Huang T."/>
            <person name="Liu B."/>
            <person name="Yang B."/>
            <person name="Yin L."/>
            <person name="Li B."/>
            <person name="Zhang Y."/>
            <person name="Zhang S."/>
            <person name="Jiang F."/>
            <person name="Zhang X."/>
            <person name="Ren Y."/>
            <person name="Wang B."/>
            <person name="Wang S."/>
            <person name="Lu Y."/>
            <person name="Wu K."/>
            <person name="Fan W."/>
            <person name="Wang G."/>
        </authorList>
    </citation>
    <scope>NUCLEOTIDE SEQUENCE</scope>
    <source>
        <strain evidence="9">12Hb</strain>
    </source>
</reference>
<dbReference type="GO" id="GO:0032040">
    <property type="term" value="C:small-subunit processome"/>
    <property type="evidence" value="ECO:0007669"/>
    <property type="project" value="TreeGrafter"/>
</dbReference>
<dbReference type="PANTHER" id="PTHR12933">
    <property type="entry name" value="ORF PROTEIN-RELATED"/>
    <property type="match status" value="1"/>
</dbReference>
<evidence type="ECO:0000256" key="2">
    <source>
        <dbReference type="ARBA" id="ARBA00009223"/>
    </source>
</evidence>
<dbReference type="InterPro" id="IPR027417">
    <property type="entry name" value="P-loop_NTPase"/>
</dbReference>
<evidence type="ECO:0000313" key="10">
    <source>
        <dbReference type="Proteomes" id="UP000466442"/>
    </source>
</evidence>
<dbReference type="Pfam" id="PF22916">
    <property type="entry name" value="UTP25_NTPase-like"/>
    <property type="match status" value="1"/>
</dbReference>
<dbReference type="InterPro" id="IPR053939">
    <property type="entry name" value="UTP25_C"/>
</dbReference>
<comment type="subcellular location">
    <subcellularLocation>
        <location evidence="1">Nucleus</location>
        <location evidence="1">Nucleolus</location>
    </subcellularLocation>
</comment>
<dbReference type="AlphaFoldDB" id="A0A8S9XI20"/>
<dbReference type="OrthoDB" id="10264378at2759"/>
<keyword evidence="6" id="KW-1133">Transmembrane helix</keyword>
<comment type="caution">
    <text evidence="9">The sequence shown here is derived from an EMBL/GenBank/DDBJ whole genome shotgun (WGS) entry which is preliminary data.</text>
</comment>
<feature type="domain" description="UTP25 NTP hydrolase-like" evidence="8">
    <location>
        <begin position="175"/>
        <end position="300"/>
    </location>
</feature>
<accession>A0A8S9XI20</accession>
<protein>
    <recommendedName>
        <fullName evidence="4">U3 small nucleolar RNA-associated protein 25 homolog</fullName>
    </recommendedName>
    <alternativeName>
        <fullName evidence="5">UTP25 small subunit processor component</fullName>
    </alternativeName>
</protein>
<dbReference type="Proteomes" id="UP000466442">
    <property type="component" value="Unassembled WGS sequence"/>
</dbReference>
<evidence type="ECO:0000313" key="9">
    <source>
        <dbReference type="EMBL" id="KAF6208642.1"/>
    </source>
</evidence>
<dbReference type="EMBL" id="WIXP02000007">
    <property type="protein sequence ID" value="KAF6208642.1"/>
    <property type="molecule type" value="Genomic_DNA"/>
</dbReference>
<keyword evidence="6" id="KW-0472">Membrane</keyword>
<keyword evidence="10" id="KW-1185">Reference proteome</keyword>
<evidence type="ECO:0000256" key="6">
    <source>
        <dbReference type="SAM" id="Phobius"/>
    </source>
</evidence>
<name>A0A8S9XI20_APOLU</name>
<dbReference type="SUPFAM" id="SSF52540">
    <property type="entry name" value="P-loop containing nucleoside triphosphate hydrolases"/>
    <property type="match status" value="1"/>
</dbReference>
<proteinExistence type="inferred from homology"/>
<dbReference type="InterPro" id="IPR010678">
    <property type="entry name" value="UTP25"/>
</dbReference>
<dbReference type="InterPro" id="IPR053940">
    <property type="entry name" value="UTP25_NTPase-like"/>
</dbReference>
<evidence type="ECO:0000256" key="5">
    <source>
        <dbReference type="ARBA" id="ARBA00032325"/>
    </source>
</evidence>
<gene>
    <name evidence="9" type="ORF">GE061_017100</name>
</gene>
<keyword evidence="6" id="KW-0812">Transmembrane</keyword>
<feature type="transmembrane region" description="Helical" evidence="6">
    <location>
        <begin position="102"/>
        <end position="123"/>
    </location>
</feature>
<keyword evidence="3" id="KW-0539">Nucleus</keyword>
<dbReference type="GO" id="GO:0034511">
    <property type="term" value="F:U3 snoRNA binding"/>
    <property type="evidence" value="ECO:0007669"/>
    <property type="project" value="InterPro"/>
</dbReference>
<evidence type="ECO:0000256" key="1">
    <source>
        <dbReference type="ARBA" id="ARBA00004604"/>
    </source>
</evidence>
<evidence type="ECO:0000259" key="8">
    <source>
        <dbReference type="Pfam" id="PF22916"/>
    </source>
</evidence>
<dbReference type="Pfam" id="PF06862">
    <property type="entry name" value="Utp25_C"/>
    <property type="match status" value="1"/>
</dbReference>
<feature type="transmembrane region" description="Helical" evidence="6">
    <location>
        <begin position="21"/>
        <end position="41"/>
    </location>
</feature>
<organism evidence="9 10">
    <name type="scientific">Apolygus lucorum</name>
    <name type="common">Small green plant bug</name>
    <name type="synonym">Lygocoris lucorum</name>
    <dbReference type="NCBI Taxonomy" id="248454"/>
    <lineage>
        <taxon>Eukaryota</taxon>
        <taxon>Metazoa</taxon>
        <taxon>Ecdysozoa</taxon>
        <taxon>Arthropoda</taxon>
        <taxon>Hexapoda</taxon>
        <taxon>Insecta</taxon>
        <taxon>Pterygota</taxon>
        <taxon>Neoptera</taxon>
        <taxon>Paraneoptera</taxon>
        <taxon>Hemiptera</taxon>
        <taxon>Heteroptera</taxon>
        <taxon>Panheteroptera</taxon>
        <taxon>Cimicomorpha</taxon>
        <taxon>Miridae</taxon>
        <taxon>Mirini</taxon>
        <taxon>Apolygus</taxon>
    </lineage>
</organism>